<evidence type="ECO:0000256" key="3">
    <source>
        <dbReference type="ARBA" id="ARBA00022801"/>
    </source>
</evidence>
<dbReference type="InterPro" id="IPR006680">
    <property type="entry name" value="Amidohydro-rel"/>
</dbReference>
<dbReference type="GO" id="GO:0005829">
    <property type="term" value="C:cytosol"/>
    <property type="evidence" value="ECO:0007669"/>
    <property type="project" value="TreeGrafter"/>
</dbReference>
<dbReference type="InterPro" id="IPR011059">
    <property type="entry name" value="Metal-dep_hydrolase_composite"/>
</dbReference>
<keyword evidence="5" id="KW-0732">Signal</keyword>
<dbReference type="OrthoDB" id="194468at2759"/>
<dbReference type="AlphaFoldDB" id="A0A9P9KK17"/>
<dbReference type="Proteomes" id="UP000736672">
    <property type="component" value="Unassembled WGS sequence"/>
</dbReference>
<dbReference type="InterPro" id="IPR051607">
    <property type="entry name" value="Metallo-dep_hydrolases"/>
</dbReference>
<dbReference type="SUPFAM" id="SSF51556">
    <property type="entry name" value="Metallo-dependent hydrolases"/>
    <property type="match status" value="1"/>
</dbReference>
<evidence type="ECO:0000313" key="8">
    <source>
        <dbReference type="Proteomes" id="UP000736672"/>
    </source>
</evidence>
<organism evidence="7 8">
    <name type="scientific">Fusarium solani</name>
    <name type="common">Filamentous fungus</name>
    <dbReference type="NCBI Taxonomy" id="169388"/>
    <lineage>
        <taxon>Eukaryota</taxon>
        <taxon>Fungi</taxon>
        <taxon>Dikarya</taxon>
        <taxon>Ascomycota</taxon>
        <taxon>Pezizomycotina</taxon>
        <taxon>Sordariomycetes</taxon>
        <taxon>Hypocreomycetidae</taxon>
        <taxon>Hypocreales</taxon>
        <taxon>Nectriaceae</taxon>
        <taxon>Fusarium</taxon>
        <taxon>Fusarium solani species complex</taxon>
    </lineage>
</organism>
<sequence length="500" mass="55124">MRYSVNLISLLVLATGTKAASTLFRGGTVIGFDNKTQTPQPLYNTSILVTGDTITAIFNESDKDSVEIPLDTEIVSAADLIISPGFIDTHRHTWQTTYRTIASNITLSEYFVRYSPLSRVPDLFTPEDFYLSQVVGLWEALNAGVTSLLDHSHNINTRQVAEAALAAYSDSGARIWFGYSFDPTGNFTIPERAAHVLELATDQRLSTGLVQMGMAFDAWTGVDKSDLEAVLGLLKDGNLSVLTTHWLDGQWNIRHSPSLFHGLGILNQSLPIVFSHGTFITPAEYELLKEYNHYVSITPESEMHFGHTNQESDLIMDQAALGVDTHATYSGDIITQARMWLQSVRLRSFRKTLNEWKIPRYSPMSVNQAFHLATRAGAQALRRPDLGVLKVGAKGDIVTFDGKSANMVGWRDPVAAIILHSNVGDVKDVMVGGSFVKRNGSLVAEQLSDVMTRFQESATRIQEEAVKIPYDMKGGFVFNPAVPFTVVEPVDAVRDDGTGY</sequence>
<dbReference type="Gene3D" id="2.30.40.10">
    <property type="entry name" value="Urease, subunit C, domain 1"/>
    <property type="match status" value="1"/>
</dbReference>
<dbReference type="PANTHER" id="PTHR11271:SF37">
    <property type="entry name" value="FAMILY PROTEIN, PUTATIVE (AFU_ORTHOLOGUE AFUA_4G00460)-RELATED"/>
    <property type="match status" value="1"/>
</dbReference>
<gene>
    <name evidence="7" type="ORF">B0J15DRAFT_582061</name>
</gene>
<evidence type="ECO:0000256" key="4">
    <source>
        <dbReference type="ARBA" id="ARBA00022833"/>
    </source>
</evidence>
<dbReference type="GO" id="GO:0019239">
    <property type="term" value="F:deaminase activity"/>
    <property type="evidence" value="ECO:0007669"/>
    <property type="project" value="TreeGrafter"/>
</dbReference>
<keyword evidence="4" id="KW-0862">Zinc</keyword>
<comment type="cofactor">
    <cofactor evidence="1">
        <name>Zn(2+)</name>
        <dbReference type="ChEBI" id="CHEBI:29105"/>
    </cofactor>
</comment>
<dbReference type="EMBL" id="JAGTJS010000008">
    <property type="protein sequence ID" value="KAH7260010.1"/>
    <property type="molecule type" value="Genomic_DNA"/>
</dbReference>
<feature type="domain" description="Amidohydrolase-related" evidence="6">
    <location>
        <begin position="81"/>
        <end position="435"/>
    </location>
</feature>
<accession>A0A9P9KK17</accession>
<dbReference type="InterPro" id="IPR032466">
    <property type="entry name" value="Metal_Hydrolase"/>
</dbReference>
<dbReference type="Gene3D" id="3.20.20.140">
    <property type="entry name" value="Metal-dependent hydrolases"/>
    <property type="match status" value="1"/>
</dbReference>
<evidence type="ECO:0000256" key="2">
    <source>
        <dbReference type="ARBA" id="ARBA00022723"/>
    </source>
</evidence>
<dbReference type="Pfam" id="PF01979">
    <property type="entry name" value="Amidohydro_1"/>
    <property type="match status" value="1"/>
</dbReference>
<keyword evidence="3" id="KW-0378">Hydrolase</keyword>
<evidence type="ECO:0000259" key="6">
    <source>
        <dbReference type="Pfam" id="PF01979"/>
    </source>
</evidence>
<feature type="signal peptide" evidence="5">
    <location>
        <begin position="1"/>
        <end position="19"/>
    </location>
</feature>
<keyword evidence="8" id="KW-1185">Reference proteome</keyword>
<evidence type="ECO:0000313" key="7">
    <source>
        <dbReference type="EMBL" id="KAH7260010.1"/>
    </source>
</evidence>
<name>A0A9P9KK17_FUSSL</name>
<evidence type="ECO:0000256" key="1">
    <source>
        <dbReference type="ARBA" id="ARBA00001947"/>
    </source>
</evidence>
<protein>
    <recommendedName>
        <fullName evidence="6">Amidohydrolase-related domain-containing protein</fullName>
    </recommendedName>
</protein>
<dbReference type="PANTHER" id="PTHR11271">
    <property type="entry name" value="GUANINE DEAMINASE"/>
    <property type="match status" value="1"/>
</dbReference>
<dbReference type="GO" id="GO:0046872">
    <property type="term" value="F:metal ion binding"/>
    <property type="evidence" value="ECO:0007669"/>
    <property type="project" value="UniProtKB-KW"/>
</dbReference>
<comment type="caution">
    <text evidence="7">The sequence shown here is derived from an EMBL/GenBank/DDBJ whole genome shotgun (WGS) entry which is preliminary data.</text>
</comment>
<reference evidence="7" key="1">
    <citation type="journal article" date="2021" name="Nat. Commun.">
        <title>Genetic determinants of endophytism in the Arabidopsis root mycobiome.</title>
        <authorList>
            <person name="Mesny F."/>
            <person name="Miyauchi S."/>
            <person name="Thiergart T."/>
            <person name="Pickel B."/>
            <person name="Atanasova L."/>
            <person name="Karlsson M."/>
            <person name="Huettel B."/>
            <person name="Barry K.W."/>
            <person name="Haridas S."/>
            <person name="Chen C."/>
            <person name="Bauer D."/>
            <person name="Andreopoulos W."/>
            <person name="Pangilinan J."/>
            <person name="LaButti K."/>
            <person name="Riley R."/>
            <person name="Lipzen A."/>
            <person name="Clum A."/>
            <person name="Drula E."/>
            <person name="Henrissat B."/>
            <person name="Kohler A."/>
            <person name="Grigoriev I.V."/>
            <person name="Martin F.M."/>
            <person name="Hacquard S."/>
        </authorList>
    </citation>
    <scope>NUCLEOTIDE SEQUENCE</scope>
    <source>
        <strain evidence="7">FSSC 5 MPI-SDFR-AT-0091</strain>
    </source>
</reference>
<dbReference type="SUPFAM" id="SSF51338">
    <property type="entry name" value="Composite domain of metallo-dependent hydrolases"/>
    <property type="match status" value="2"/>
</dbReference>
<feature type="chain" id="PRO_5040213062" description="Amidohydrolase-related domain-containing protein" evidence="5">
    <location>
        <begin position="20"/>
        <end position="500"/>
    </location>
</feature>
<proteinExistence type="predicted"/>
<evidence type="ECO:0000256" key="5">
    <source>
        <dbReference type="SAM" id="SignalP"/>
    </source>
</evidence>
<keyword evidence="2" id="KW-0479">Metal-binding</keyword>